<reference evidence="1 2" key="1">
    <citation type="submission" date="2018-05" db="EMBL/GenBank/DDBJ databases">
        <title>Genomic Encyclopedia of Type Strains, Phase IV (KMG-IV): sequencing the most valuable type-strain genomes for metagenomic binning, comparative biology and taxonomic classification.</title>
        <authorList>
            <person name="Goeker M."/>
        </authorList>
    </citation>
    <scope>NUCLEOTIDE SEQUENCE [LARGE SCALE GENOMIC DNA]</scope>
    <source>
        <strain evidence="1 2">DSM 6986</strain>
    </source>
</reference>
<evidence type="ECO:0000313" key="1">
    <source>
        <dbReference type="EMBL" id="PWJ83866.1"/>
    </source>
</evidence>
<sequence length="30" mass="3266">MGFSGANLRHPTEKSRNVNEFALVYPDAGS</sequence>
<dbReference type="AlphaFoldDB" id="A0A316C4G2"/>
<name>A0A316C4G2_PSESE</name>
<dbReference type="EMBL" id="QGGG01000007">
    <property type="protein sequence ID" value="PWJ83866.1"/>
    <property type="molecule type" value="Genomic_DNA"/>
</dbReference>
<dbReference type="Proteomes" id="UP000245396">
    <property type="component" value="Unassembled WGS sequence"/>
</dbReference>
<accession>A0A316C4G2</accession>
<protein>
    <submittedName>
        <fullName evidence="1">Uncharacterized protein</fullName>
    </submittedName>
</protein>
<evidence type="ECO:0000313" key="2">
    <source>
        <dbReference type="Proteomes" id="UP000245396"/>
    </source>
</evidence>
<proteinExistence type="predicted"/>
<comment type="caution">
    <text evidence="1">The sequence shown here is derived from an EMBL/GenBank/DDBJ whole genome shotgun (WGS) entry which is preliminary data.</text>
</comment>
<organism evidence="1 2">
    <name type="scientific">Pseudaminobacter salicylatoxidans</name>
    <dbReference type="NCBI Taxonomy" id="93369"/>
    <lineage>
        <taxon>Bacteria</taxon>
        <taxon>Pseudomonadati</taxon>
        <taxon>Pseudomonadota</taxon>
        <taxon>Alphaproteobacteria</taxon>
        <taxon>Hyphomicrobiales</taxon>
        <taxon>Phyllobacteriaceae</taxon>
        <taxon>Pseudaminobacter</taxon>
    </lineage>
</organism>
<keyword evidence="2" id="KW-1185">Reference proteome</keyword>
<gene>
    <name evidence="1" type="ORF">C7441_10725</name>
</gene>